<keyword evidence="3" id="KW-1185">Reference proteome</keyword>
<keyword evidence="2" id="KW-0695">RNA-directed DNA polymerase</keyword>
<organism evidence="2 3">
    <name type="scientific">Arabidopsis suecica</name>
    <name type="common">Swedish thale-cress</name>
    <name type="synonym">Cardaminopsis suecica</name>
    <dbReference type="NCBI Taxonomy" id="45249"/>
    <lineage>
        <taxon>Eukaryota</taxon>
        <taxon>Viridiplantae</taxon>
        <taxon>Streptophyta</taxon>
        <taxon>Embryophyta</taxon>
        <taxon>Tracheophyta</taxon>
        <taxon>Spermatophyta</taxon>
        <taxon>Magnoliopsida</taxon>
        <taxon>eudicotyledons</taxon>
        <taxon>Gunneridae</taxon>
        <taxon>Pentapetalae</taxon>
        <taxon>rosids</taxon>
        <taxon>malvids</taxon>
        <taxon>Brassicales</taxon>
        <taxon>Brassicaceae</taxon>
        <taxon>Camelineae</taxon>
        <taxon>Arabidopsis</taxon>
    </lineage>
</organism>
<dbReference type="GO" id="GO:0003964">
    <property type="term" value="F:RNA-directed DNA polymerase activity"/>
    <property type="evidence" value="ECO:0007669"/>
    <property type="project" value="UniProtKB-KW"/>
</dbReference>
<dbReference type="OrthoDB" id="1110895at2759"/>
<dbReference type="EMBL" id="JAEFBJ010000006">
    <property type="protein sequence ID" value="KAG7599614.1"/>
    <property type="molecule type" value="Genomic_DNA"/>
</dbReference>
<reference evidence="2 3" key="1">
    <citation type="submission" date="2020-12" db="EMBL/GenBank/DDBJ databases">
        <title>Concerted genomic and epigenomic changes stabilize Arabidopsis allopolyploids.</title>
        <authorList>
            <person name="Chen Z."/>
        </authorList>
    </citation>
    <scope>NUCLEOTIDE SEQUENCE [LARGE SCALE GENOMIC DNA]</scope>
    <source>
        <strain evidence="2">As9502</strain>
        <tissue evidence="2">Leaf</tissue>
    </source>
</reference>
<protein>
    <submittedName>
        <fullName evidence="2">Reverse transcriptase domain</fullName>
    </submittedName>
</protein>
<dbReference type="Pfam" id="PF00078">
    <property type="entry name" value="RVT_1"/>
    <property type="match status" value="1"/>
</dbReference>
<dbReference type="InterPro" id="IPR000477">
    <property type="entry name" value="RT_dom"/>
</dbReference>
<keyword evidence="2" id="KW-0808">Transferase</keyword>
<evidence type="ECO:0000313" key="2">
    <source>
        <dbReference type="EMBL" id="KAG7599614.1"/>
    </source>
</evidence>
<dbReference type="PANTHER" id="PTHR33116">
    <property type="entry name" value="REVERSE TRANSCRIPTASE ZINC-BINDING DOMAIN-CONTAINING PROTEIN-RELATED-RELATED"/>
    <property type="match status" value="1"/>
</dbReference>
<accession>A0A8T2CRU1</accession>
<dbReference type="Pfam" id="PF13966">
    <property type="entry name" value="zf-RVT"/>
    <property type="match status" value="1"/>
</dbReference>
<evidence type="ECO:0000259" key="1">
    <source>
        <dbReference type="PROSITE" id="PS50878"/>
    </source>
</evidence>
<dbReference type="CDD" id="cd01650">
    <property type="entry name" value="RT_nLTR_like"/>
    <property type="match status" value="1"/>
</dbReference>
<gene>
    <name evidence="2" type="ORF">ISN44_As06g037930</name>
</gene>
<dbReference type="PROSITE" id="PS50878">
    <property type="entry name" value="RT_POL"/>
    <property type="match status" value="1"/>
</dbReference>
<comment type="caution">
    <text evidence="2">The sequence shown here is derived from an EMBL/GenBank/DDBJ whole genome shotgun (WGS) entry which is preliminary data.</text>
</comment>
<keyword evidence="2" id="KW-0548">Nucleotidyltransferase</keyword>
<evidence type="ECO:0000313" key="3">
    <source>
        <dbReference type="Proteomes" id="UP000694251"/>
    </source>
</evidence>
<sequence>MLSPTIPVYACWFYKAAWGSVGPEVIASISHFFQSSFMPASTNATILSLVPKRPGASKIGDFRPIACLNTLYKVVSKLLVARIKPILPKLILPNQTAFVKDRLLLENTILAGEIVNGYHKAKGPKRICIKVDIAKAFDTLSWEFLFSCLKSIEVPDQYLRWLEACICTTNFTIGYNGMVHGYFKGKRGLRQGDPLSPYLFVMVMNYLSLMLNKAAEDGHFKYHHNCDIAKLTHLCFADDLLIFLDGSLSSVQNVLKVLHEFEQRSGLAISLQKSSFFAGGLTEAEINIIKTTTGLTHDCLPVRYLGVPLCTKKLSIQDCEPLLQQVKSKINNWCARSLSFAGRLLLINTVIAGISNFWCSSFVLPKLCIRKIHSICSAFLWKGSLEGHHSARVSWETVTKPKNQGGLGIRDLTVWNRAFWSDNWSPFGKLLDFLPSTTVSRFGIPKDATLHQLFINGRWVIPPARSENQVSLHIFLTTLILNDTPDYYVWELEGKEYTRYSTGLVYRLLRDQSPHVPLKFAVWNPGGVPKHSFFTWLLVLNRCPTRDRFLSWGLNTDPNFLLCNLSPESRNHIFYNCPFAWTIWSSIARRCRSQQLNSWDSTLAQMQSLQGPREKRRLILLAWQCTNYMLWNERNARLHRQTFRSTDALLQLIDSIIRNIIATYRDNNPSLASSMLQLWFSSS</sequence>
<dbReference type="AlphaFoldDB" id="A0A8T2CRU1"/>
<feature type="domain" description="Reverse transcriptase" evidence="1">
    <location>
        <begin position="31"/>
        <end position="309"/>
    </location>
</feature>
<dbReference type="PANTHER" id="PTHR33116:SF80">
    <property type="entry name" value="REVERSE TRANSCRIPTASE ZINC-BINDING DOMAIN-CONTAINING PROTEIN"/>
    <property type="match status" value="1"/>
</dbReference>
<name>A0A8T2CRU1_ARASU</name>
<dbReference type="InterPro" id="IPR026960">
    <property type="entry name" value="RVT-Znf"/>
</dbReference>
<dbReference type="Proteomes" id="UP000694251">
    <property type="component" value="Chromosome 6"/>
</dbReference>
<proteinExistence type="predicted"/>